<dbReference type="SUPFAM" id="SSF51261">
    <property type="entry name" value="Duplicated hybrid motif"/>
    <property type="match status" value="1"/>
</dbReference>
<sequence>MGTAFAIDFIPVDSYGRSAPWNWRVVVATERPEGFFGFGATVVAPGGGAVVIVHDGEDDHEARRSQLTLISYMAGQAQRIQRGASAIAGNHVVIALGDGGPFVLIAHLRKDSVRVGVGDVVEAGQVLGQVGNSGNSTQPHVHVQVTDSTQWSGAQAVPIAFETPDGIELPGESQIIYVS</sequence>
<keyword evidence="2" id="KW-0378">Hydrolase</keyword>
<evidence type="ECO:0000313" key="2">
    <source>
        <dbReference type="EMBL" id="MDN4610880.1"/>
    </source>
</evidence>
<dbReference type="InterPro" id="IPR011055">
    <property type="entry name" value="Dup_hybrid_motif"/>
</dbReference>
<dbReference type="EMBL" id="JAROCG010000001">
    <property type="protein sequence ID" value="MDN4610880.1"/>
    <property type="molecule type" value="Genomic_DNA"/>
</dbReference>
<dbReference type="Gene3D" id="2.70.70.10">
    <property type="entry name" value="Glucose Permease (Domain IIA)"/>
    <property type="match status" value="1"/>
</dbReference>
<keyword evidence="3" id="KW-1185">Reference proteome</keyword>
<accession>A0ABT8K0D4</accession>
<dbReference type="Pfam" id="PF01551">
    <property type="entry name" value="Peptidase_M23"/>
    <property type="match status" value="1"/>
</dbReference>
<organism evidence="2 3">
    <name type="scientific">Arthrobacter burdickii</name>
    <dbReference type="NCBI Taxonomy" id="3035920"/>
    <lineage>
        <taxon>Bacteria</taxon>
        <taxon>Bacillati</taxon>
        <taxon>Actinomycetota</taxon>
        <taxon>Actinomycetes</taxon>
        <taxon>Micrococcales</taxon>
        <taxon>Micrococcaceae</taxon>
        <taxon>Arthrobacter</taxon>
    </lineage>
</organism>
<dbReference type="GO" id="GO:0016787">
    <property type="term" value="F:hydrolase activity"/>
    <property type="evidence" value="ECO:0007669"/>
    <property type="project" value="UniProtKB-KW"/>
</dbReference>
<feature type="domain" description="M23ase beta-sheet core" evidence="1">
    <location>
        <begin position="71"/>
        <end position="147"/>
    </location>
</feature>
<dbReference type="PANTHER" id="PTHR21666">
    <property type="entry name" value="PEPTIDASE-RELATED"/>
    <property type="match status" value="1"/>
</dbReference>
<evidence type="ECO:0000313" key="3">
    <source>
        <dbReference type="Proteomes" id="UP001174209"/>
    </source>
</evidence>
<dbReference type="RefSeq" id="WP_301226415.1">
    <property type="nucleotide sequence ID" value="NZ_JAROCG010000001.1"/>
</dbReference>
<comment type="caution">
    <text evidence="2">The sequence shown here is derived from an EMBL/GenBank/DDBJ whole genome shotgun (WGS) entry which is preliminary data.</text>
</comment>
<dbReference type="EC" id="3.4.-.-" evidence="2"/>
<dbReference type="InterPro" id="IPR016047">
    <property type="entry name" value="M23ase_b-sheet_dom"/>
</dbReference>
<dbReference type="CDD" id="cd12797">
    <property type="entry name" value="M23_peptidase"/>
    <property type="match status" value="1"/>
</dbReference>
<dbReference type="Proteomes" id="UP001174209">
    <property type="component" value="Unassembled WGS sequence"/>
</dbReference>
<protein>
    <submittedName>
        <fullName evidence="2">M23 family metallopeptidase</fullName>
        <ecNumber evidence="2">3.4.-.-</ecNumber>
    </submittedName>
</protein>
<dbReference type="InterPro" id="IPR050570">
    <property type="entry name" value="Cell_wall_metabolism_enzyme"/>
</dbReference>
<proteinExistence type="predicted"/>
<name>A0ABT8K0D4_9MICC</name>
<evidence type="ECO:0000259" key="1">
    <source>
        <dbReference type="Pfam" id="PF01551"/>
    </source>
</evidence>
<gene>
    <name evidence="2" type="ORF">P5G52_08340</name>
</gene>
<reference evidence="2" key="1">
    <citation type="submission" date="2023-06" db="EMBL/GenBank/DDBJ databases">
        <title>MT1 and MT2 Draft Genomes of Novel Species.</title>
        <authorList>
            <person name="Venkateswaran K."/>
        </authorList>
    </citation>
    <scope>NUCLEOTIDE SEQUENCE</scope>
    <source>
        <strain evidence="2">IIF3SC-B10</strain>
    </source>
</reference>
<dbReference type="PANTHER" id="PTHR21666:SF270">
    <property type="entry name" value="MUREIN HYDROLASE ACTIVATOR ENVC"/>
    <property type="match status" value="1"/>
</dbReference>